<evidence type="ECO:0000256" key="1">
    <source>
        <dbReference type="ARBA" id="ARBA00004163"/>
    </source>
</evidence>
<dbReference type="FunFam" id="3.30.450.50:FF:000003">
    <property type="entry name" value="25.3 kDa vesicle transport protein-like"/>
    <property type="match status" value="1"/>
</dbReference>
<gene>
    <name evidence="10" type="primary">LOC113870961</name>
</gene>
<proteinExistence type="inferred from homology"/>
<evidence type="ECO:0000256" key="4">
    <source>
        <dbReference type="ARBA" id="ARBA00022927"/>
    </source>
</evidence>
<dbReference type="GO" id="GO:0005789">
    <property type="term" value="C:endoplasmic reticulum membrane"/>
    <property type="evidence" value="ECO:0007669"/>
    <property type="project" value="UniProtKB-SubCell"/>
</dbReference>
<keyword evidence="5" id="KW-0175">Coiled coil</keyword>
<reference evidence="10" key="2">
    <citation type="submission" date="2025-08" db="UniProtKB">
        <authorList>
            <consortium name="RefSeq"/>
        </authorList>
    </citation>
    <scope>IDENTIFICATION</scope>
    <source>
        <tissue evidence="10">Young leaves</tissue>
    </source>
</reference>
<evidence type="ECO:0000256" key="3">
    <source>
        <dbReference type="ARBA" id="ARBA00008025"/>
    </source>
</evidence>
<dbReference type="GO" id="GO:0015031">
    <property type="term" value="P:protein transport"/>
    <property type="evidence" value="ECO:0007669"/>
    <property type="project" value="UniProtKB-KW"/>
</dbReference>
<dbReference type="Pfam" id="PF13774">
    <property type="entry name" value="Longin"/>
    <property type="match status" value="1"/>
</dbReference>
<accession>A0A8B8M5X4</accession>
<keyword evidence="4" id="KW-0813">Transport</keyword>
<dbReference type="GO" id="GO:0006890">
    <property type="term" value="P:retrograde vesicle-mediated transport, Golgi to endoplasmic reticulum"/>
    <property type="evidence" value="ECO:0007669"/>
    <property type="project" value="InterPro"/>
</dbReference>
<dbReference type="Proteomes" id="UP000694853">
    <property type="component" value="Unplaced"/>
</dbReference>
<dbReference type="InterPro" id="IPR011012">
    <property type="entry name" value="Longin-like_dom_sf"/>
</dbReference>
<evidence type="ECO:0000313" key="9">
    <source>
        <dbReference type="Proteomes" id="UP000694853"/>
    </source>
</evidence>
<sequence length="223" mass="25716">MVKITIVGRVSDGLPLAQGLRYMNQENGYLSCYRQQAEFILQEISKGALTASKMTVHIDHYCFNYLVENGVVFIVLCESTYPRKLAFHYLQDIQKEFERFDKTLIGKITRPYSFVKFDGVIANISRQYIDTRTQSNLSKLNANRKQELDVVTEDMSNILERRRNSETKRRLPVTPQPASSIWCSPCLEVIALKWTPIMIIVITSMALLWASLFLTDSFIISSW</sequence>
<dbReference type="KEGG" id="aprc:113870961"/>
<keyword evidence="9" id="KW-1185">Reference proteome</keyword>
<dbReference type="GeneID" id="113870961"/>
<organism evidence="9 10">
    <name type="scientific">Abrus precatorius</name>
    <name type="common">Indian licorice</name>
    <name type="synonym">Glycine abrus</name>
    <dbReference type="NCBI Taxonomy" id="3816"/>
    <lineage>
        <taxon>Eukaryota</taxon>
        <taxon>Viridiplantae</taxon>
        <taxon>Streptophyta</taxon>
        <taxon>Embryophyta</taxon>
        <taxon>Tracheophyta</taxon>
        <taxon>Spermatophyta</taxon>
        <taxon>Magnoliopsida</taxon>
        <taxon>eudicotyledons</taxon>
        <taxon>Gunneridae</taxon>
        <taxon>Pentapetalae</taxon>
        <taxon>rosids</taxon>
        <taxon>fabids</taxon>
        <taxon>Fabales</taxon>
        <taxon>Fabaceae</taxon>
        <taxon>Papilionoideae</taxon>
        <taxon>50 kb inversion clade</taxon>
        <taxon>NPAAA clade</taxon>
        <taxon>indigoferoid/millettioid clade</taxon>
        <taxon>Abreae</taxon>
        <taxon>Abrus</taxon>
    </lineage>
</organism>
<evidence type="ECO:0000313" key="10">
    <source>
        <dbReference type="RefSeq" id="XP_027363373.1"/>
    </source>
</evidence>
<evidence type="ECO:0000256" key="6">
    <source>
        <dbReference type="ARBA" id="ARBA00023136"/>
    </source>
</evidence>
<dbReference type="PROSITE" id="PS50859">
    <property type="entry name" value="LONGIN"/>
    <property type="match status" value="1"/>
</dbReference>
<dbReference type="GO" id="GO:0006888">
    <property type="term" value="P:endoplasmic reticulum to Golgi vesicle-mediated transport"/>
    <property type="evidence" value="ECO:0007669"/>
    <property type="project" value="InterPro"/>
</dbReference>
<dbReference type="GO" id="GO:0000139">
    <property type="term" value="C:Golgi membrane"/>
    <property type="evidence" value="ECO:0007669"/>
    <property type="project" value="UniProtKB-SubCell"/>
</dbReference>
<keyword evidence="4" id="KW-0653">Protein transport</keyword>
<dbReference type="AlphaFoldDB" id="A0A8B8M5X4"/>
<feature type="domain" description="Longin" evidence="8">
    <location>
        <begin position="6"/>
        <end position="121"/>
    </location>
</feature>
<dbReference type="Gene3D" id="3.30.450.50">
    <property type="entry name" value="Longin domain"/>
    <property type="match status" value="1"/>
</dbReference>
<evidence type="ECO:0000256" key="2">
    <source>
        <dbReference type="ARBA" id="ARBA00004394"/>
    </source>
</evidence>
<dbReference type="SMART" id="SM01270">
    <property type="entry name" value="Longin"/>
    <property type="match status" value="1"/>
</dbReference>
<evidence type="ECO:0000256" key="5">
    <source>
        <dbReference type="ARBA" id="ARBA00023054"/>
    </source>
</evidence>
<comment type="similarity">
    <text evidence="3">Belongs to the synaptobrevin family.</text>
</comment>
<comment type="subcellular location">
    <subcellularLocation>
        <location evidence="1">Endoplasmic reticulum membrane</location>
        <topology evidence="1">Single-pass type IV membrane protein</topology>
    </subcellularLocation>
    <subcellularLocation>
        <location evidence="2">Golgi apparatus membrane</location>
    </subcellularLocation>
</comment>
<dbReference type="InterPro" id="IPR010908">
    <property type="entry name" value="Longin_dom"/>
</dbReference>
<dbReference type="OrthoDB" id="1719357at2759"/>
<keyword evidence="7" id="KW-1133">Transmembrane helix</keyword>
<keyword evidence="7" id="KW-0812">Transmembrane</keyword>
<dbReference type="SUPFAM" id="SSF64356">
    <property type="entry name" value="SNARE-like"/>
    <property type="match status" value="1"/>
</dbReference>
<dbReference type="InterPro" id="IPR044565">
    <property type="entry name" value="Sec22"/>
</dbReference>
<feature type="transmembrane region" description="Helical" evidence="7">
    <location>
        <begin position="194"/>
        <end position="214"/>
    </location>
</feature>
<evidence type="ECO:0000256" key="7">
    <source>
        <dbReference type="SAM" id="Phobius"/>
    </source>
</evidence>
<protein>
    <submittedName>
        <fullName evidence="10">25.3 kDa vesicle transport protein</fullName>
    </submittedName>
</protein>
<dbReference type="GO" id="GO:0005484">
    <property type="term" value="F:SNAP receptor activity"/>
    <property type="evidence" value="ECO:0007669"/>
    <property type="project" value="InterPro"/>
</dbReference>
<dbReference type="CDD" id="cd14824">
    <property type="entry name" value="Longin"/>
    <property type="match status" value="1"/>
</dbReference>
<reference evidence="9" key="1">
    <citation type="journal article" date="2019" name="Toxins">
        <title>Detection of Abrin-Like and Prepropulchellin-Like Toxin Genes and Transcripts Using Whole Genome Sequencing and Full-Length Transcript Sequencing of Abrus precatorius.</title>
        <authorList>
            <person name="Hovde B.T."/>
            <person name="Daligault H.E."/>
            <person name="Hanschen E.R."/>
            <person name="Kunde Y.A."/>
            <person name="Johnson M.B."/>
            <person name="Starkenburg S.R."/>
            <person name="Johnson S.L."/>
        </authorList>
    </citation>
    <scope>NUCLEOTIDE SEQUENCE [LARGE SCALE GENOMIC DNA]</scope>
</reference>
<dbReference type="PANTHER" id="PTHR45837">
    <property type="entry name" value="VESICLE-TRAFFICKING PROTEIN SEC22B"/>
    <property type="match status" value="1"/>
</dbReference>
<evidence type="ECO:0000259" key="8">
    <source>
        <dbReference type="PROSITE" id="PS50859"/>
    </source>
</evidence>
<name>A0A8B8M5X4_ABRPR</name>
<dbReference type="RefSeq" id="XP_027363373.1">
    <property type="nucleotide sequence ID" value="XM_027507572.1"/>
</dbReference>
<keyword evidence="6 7" id="KW-0472">Membrane</keyword>